<name>A0A919SZG9_9ACTN</name>
<evidence type="ECO:0000256" key="1">
    <source>
        <dbReference type="ARBA" id="ARBA00001946"/>
    </source>
</evidence>
<dbReference type="InterPro" id="IPR020476">
    <property type="entry name" value="Nudix_hydrolase"/>
</dbReference>
<dbReference type="PROSITE" id="PS00893">
    <property type="entry name" value="NUDIX_BOX"/>
    <property type="match status" value="1"/>
</dbReference>
<protein>
    <submittedName>
        <fullName evidence="7">DNA mismatch repair protein MutT</fullName>
    </submittedName>
</protein>
<evidence type="ECO:0000259" key="6">
    <source>
        <dbReference type="PROSITE" id="PS51462"/>
    </source>
</evidence>
<dbReference type="Proteomes" id="UP000680865">
    <property type="component" value="Unassembled WGS sequence"/>
</dbReference>
<evidence type="ECO:0000313" key="8">
    <source>
        <dbReference type="Proteomes" id="UP000680865"/>
    </source>
</evidence>
<sequence length="149" mass="17068">MVTHVDRRAARVLLLDGQDRVLLMHGGDPARPGERWWFTPGGGLNEGETHAEAAARELFEETGLRVDPAQLGESVHHEVAEFSYRNRSYRQDQHFFVHRVPRWEVSTAGYDADEQETITESRWWTAAEIEASTEQLFPDRLADLVRKVA</sequence>
<dbReference type="Pfam" id="PF00293">
    <property type="entry name" value="NUDIX"/>
    <property type="match status" value="1"/>
</dbReference>
<evidence type="ECO:0000256" key="3">
    <source>
        <dbReference type="ARBA" id="ARBA00022801"/>
    </source>
</evidence>
<dbReference type="Gene3D" id="3.90.79.10">
    <property type="entry name" value="Nucleoside Triphosphate Pyrophosphohydrolase"/>
    <property type="match status" value="1"/>
</dbReference>
<dbReference type="SUPFAM" id="SSF55811">
    <property type="entry name" value="Nudix"/>
    <property type="match status" value="1"/>
</dbReference>
<dbReference type="PROSITE" id="PS51462">
    <property type="entry name" value="NUDIX"/>
    <property type="match status" value="1"/>
</dbReference>
<evidence type="ECO:0000256" key="5">
    <source>
        <dbReference type="RuleBase" id="RU003476"/>
    </source>
</evidence>
<feature type="domain" description="Nudix hydrolase" evidence="6">
    <location>
        <begin position="5"/>
        <end position="147"/>
    </location>
</feature>
<dbReference type="InterPro" id="IPR015797">
    <property type="entry name" value="NUDIX_hydrolase-like_dom_sf"/>
</dbReference>
<keyword evidence="3 5" id="KW-0378">Hydrolase</keyword>
<dbReference type="CDD" id="cd04685">
    <property type="entry name" value="NUDIX_Hydrolase"/>
    <property type="match status" value="1"/>
</dbReference>
<dbReference type="InterPro" id="IPR000086">
    <property type="entry name" value="NUDIX_hydrolase_dom"/>
</dbReference>
<evidence type="ECO:0000256" key="4">
    <source>
        <dbReference type="ARBA" id="ARBA00022842"/>
    </source>
</evidence>
<dbReference type="InterPro" id="IPR020084">
    <property type="entry name" value="NUDIX_hydrolase_CS"/>
</dbReference>
<dbReference type="GO" id="GO:0016787">
    <property type="term" value="F:hydrolase activity"/>
    <property type="evidence" value="ECO:0007669"/>
    <property type="project" value="UniProtKB-KW"/>
</dbReference>
<organism evidence="7 8">
    <name type="scientific">Winogradskya consettensis</name>
    <dbReference type="NCBI Taxonomy" id="113560"/>
    <lineage>
        <taxon>Bacteria</taxon>
        <taxon>Bacillati</taxon>
        <taxon>Actinomycetota</taxon>
        <taxon>Actinomycetes</taxon>
        <taxon>Micromonosporales</taxon>
        <taxon>Micromonosporaceae</taxon>
        <taxon>Winogradskya</taxon>
    </lineage>
</organism>
<reference evidence="7" key="1">
    <citation type="submission" date="2021-03" db="EMBL/GenBank/DDBJ databases">
        <title>Whole genome shotgun sequence of Actinoplanes consettensis NBRC 14913.</title>
        <authorList>
            <person name="Komaki H."/>
            <person name="Tamura T."/>
        </authorList>
    </citation>
    <scope>NUCLEOTIDE SEQUENCE</scope>
    <source>
        <strain evidence="7">NBRC 14913</strain>
    </source>
</reference>
<keyword evidence="8" id="KW-1185">Reference proteome</keyword>
<dbReference type="AlphaFoldDB" id="A0A919SZG9"/>
<comment type="caution">
    <text evidence="7">The sequence shown here is derived from an EMBL/GenBank/DDBJ whole genome shotgun (WGS) entry which is preliminary data.</text>
</comment>
<proteinExistence type="inferred from homology"/>
<comment type="cofactor">
    <cofactor evidence="1">
        <name>Mg(2+)</name>
        <dbReference type="ChEBI" id="CHEBI:18420"/>
    </cofactor>
</comment>
<dbReference type="PANTHER" id="PTHR43046">
    <property type="entry name" value="GDP-MANNOSE MANNOSYL HYDROLASE"/>
    <property type="match status" value="1"/>
</dbReference>
<keyword evidence="4" id="KW-0460">Magnesium</keyword>
<dbReference type="PANTHER" id="PTHR43046:SF12">
    <property type="entry name" value="GDP-MANNOSE MANNOSYL HYDROLASE"/>
    <property type="match status" value="1"/>
</dbReference>
<dbReference type="EMBL" id="BOQP01000042">
    <property type="protein sequence ID" value="GIM80241.1"/>
    <property type="molecule type" value="Genomic_DNA"/>
</dbReference>
<accession>A0A919SZG9</accession>
<comment type="similarity">
    <text evidence="2 5">Belongs to the Nudix hydrolase family.</text>
</comment>
<evidence type="ECO:0000256" key="2">
    <source>
        <dbReference type="ARBA" id="ARBA00005582"/>
    </source>
</evidence>
<gene>
    <name evidence="7" type="ORF">Aco04nite_69700</name>
</gene>
<dbReference type="PRINTS" id="PR00502">
    <property type="entry name" value="NUDIXFAMILY"/>
</dbReference>
<evidence type="ECO:0000313" key="7">
    <source>
        <dbReference type="EMBL" id="GIM80241.1"/>
    </source>
</evidence>